<protein>
    <submittedName>
        <fullName evidence="2">Uncharacterized protein</fullName>
    </submittedName>
</protein>
<dbReference type="Proteomes" id="UP000001542">
    <property type="component" value="Unassembled WGS sequence"/>
</dbReference>
<reference evidence="2" key="1">
    <citation type="submission" date="2006-10" db="EMBL/GenBank/DDBJ databases">
        <authorList>
            <person name="Amadeo P."/>
            <person name="Zhao Q."/>
            <person name="Wortman J."/>
            <person name="Fraser-Liggett C."/>
            <person name="Carlton J."/>
        </authorList>
    </citation>
    <scope>NUCLEOTIDE SEQUENCE</scope>
    <source>
        <strain evidence="2">G3</strain>
    </source>
</reference>
<feature type="compositionally biased region" description="Polar residues" evidence="1">
    <location>
        <begin position="1"/>
        <end position="10"/>
    </location>
</feature>
<dbReference type="AlphaFoldDB" id="A2E0A5"/>
<sequence length="359" mass="41610">MFSHPKNSIVLNAGDPIPPPPGCEIGRDKRPPPMILTYHKDTKGYTPKQVKEMIDAKNKYKQECEIVEVQRELARFESRMNPSKKGKYPMPSYPAPPKIDDDLVNAFSEPEATKFYDFPIPQNPLKQKKECHHTEVHMARGCPCCNPEKYSEIKPRTARSQLTTTRTIDVNPKKKEEMPYQIGNSYWNVLDETSVPERPKTHRNIQKNRPQFSMLRTGPRPGGIPIVLDDLAASRARGEEDYRRRCSKLDDQEMQKREEELRKRSETSRLKSSRRDQQMRTISALSGQAWATGKTLSRTGSRNETKREIKVEKEKLPKDVEEDLKRVAEYDDKIYYERKKAQQPADELERLIMLAGLQV</sequence>
<feature type="region of interest" description="Disordered" evidence="1">
    <location>
        <begin position="1"/>
        <end position="33"/>
    </location>
</feature>
<dbReference type="VEuPathDB" id="TrichDB:TVAGG3_0556860"/>
<evidence type="ECO:0000256" key="1">
    <source>
        <dbReference type="SAM" id="MobiDB-lite"/>
    </source>
</evidence>
<evidence type="ECO:0000313" key="3">
    <source>
        <dbReference type="Proteomes" id="UP000001542"/>
    </source>
</evidence>
<accession>A2E0A5</accession>
<keyword evidence="3" id="KW-1185">Reference proteome</keyword>
<gene>
    <name evidence="2" type="ORF">TVAG_028580</name>
</gene>
<dbReference type="EMBL" id="DS113278">
    <property type="protein sequence ID" value="EAY13905.1"/>
    <property type="molecule type" value="Genomic_DNA"/>
</dbReference>
<feature type="compositionally biased region" description="Basic and acidic residues" evidence="1">
    <location>
        <begin position="236"/>
        <end position="278"/>
    </location>
</feature>
<organism evidence="2 3">
    <name type="scientific">Trichomonas vaginalis (strain ATCC PRA-98 / G3)</name>
    <dbReference type="NCBI Taxonomy" id="412133"/>
    <lineage>
        <taxon>Eukaryota</taxon>
        <taxon>Metamonada</taxon>
        <taxon>Parabasalia</taxon>
        <taxon>Trichomonadida</taxon>
        <taxon>Trichomonadidae</taxon>
        <taxon>Trichomonas</taxon>
    </lineage>
</organism>
<dbReference type="RefSeq" id="XP_001326128.1">
    <property type="nucleotide sequence ID" value="XM_001326093.1"/>
</dbReference>
<dbReference type="KEGG" id="tva:4771892"/>
<proteinExistence type="predicted"/>
<reference evidence="2" key="2">
    <citation type="journal article" date="2007" name="Science">
        <title>Draft genome sequence of the sexually transmitted pathogen Trichomonas vaginalis.</title>
        <authorList>
            <person name="Carlton J.M."/>
            <person name="Hirt R.P."/>
            <person name="Silva J.C."/>
            <person name="Delcher A.L."/>
            <person name="Schatz M."/>
            <person name="Zhao Q."/>
            <person name="Wortman J.R."/>
            <person name="Bidwell S.L."/>
            <person name="Alsmark U.C.M."/>
            <person name="Besteiro S."/>
            <person name="Sicheritz-Ponten T."/>
            <person name="Noel C.J."/>
            <person name="Dacks J.B."/>
            <person name="Foster P.G."/>
            <person name="Simillion C."/>
            <person name="Van de Peer Y."/>
            <person name="Miranda-Saavedra D."/>
            <person name="Barton G.J."/>
            <person name="Westrop G.D."/>
            <person name="Mueller S."/>
            <person name="Dessi D."/>
            <person name="Fiori P.L."/>
            <person name="Ren Q."/>
            <person name="Paulsen I."/>
            <person name="Zhang H."/>
            <person name="Bastida-Corcuera F.D."/>
            <person name="Simoes-Barbosa A."/>
            <person name="Brown M.T."/>
            <person name="Hayes R.D."/>
            <person name="Mukherjee M."/>
            <person name="Okumura C.Y."/>
            <person name="Schneider R."/>
            <person name="Smith A.J."/>
            <person name="Vanacova S."/>
            <person name="Villalvazo M."/>
            <person name="Haas B.J."/>
            <person name="Pertea M."/>
            <person name="Feldblyum T.V."/>
            <person name="Utterback T.R."/>
            <person name="Shu C.L."/>
            <person name="Osoegawa K."/>
            <person name="de Jong P.J."/>
            <person name="Hrdy I."/>
            <person name="Horvathova L."/>
            <person name="Zubacova Z."/>
            <person name="Dolezal P."/>
            <person name="Malik S.B."/>
            <person name="Logsdon J.M. Jr."/>
            <person name="Henze K."/>
            <person name="Gupta A."/>
            <person name="Wang C.C."/>
            <person name="Dunne R.L."/>
            <person name="Upcroft J.A."/>
            <person name="Upcroft P."/>
            <person name="White O."/>
            <person name="Salzberg S.L."/>
            <person name="Tang P."/>
            <person name="Chiu C.-H."/>
            <person name="Lee Y.-S."/>
            <person name="Embley T.M."/>
            <person name="Coombs G.H."/>
            <person name="Mottram J.C."/>
            <person name="Tachezy J."/>
            <person name="Fraser-Liggett C.M."/>
            <person name="Johnson P.J."/>
        </authorList>
    </citation>
    <scope>NUCLEOTIDE SEQUENCE [LARGE SCALE GENOMIC DNA]</scope>
    <source>
        <strain evidence="2">G3</strain>
    </source>
</reference>
<name>A2E0A5_TRIV3</name>
<dbReference type="InParanoid" id="A2E0A5"/>
<evidence type="ECO:0000313" key="2">
    <source>
        <dbReference type="EMBL" id="EAY13905.1"/>
    </source>
</evidence>
<feature type="region of interest" description="Disordered" evidence="1">
    <location>
        <begin position="235"/>
        <end position="279"/>
    </location>
</feature>
<dbReference type="OrthoDB" id="10577235at2759"/>
<dbReference type="VEuPathDB" id="TrichDB:TVAG_028580"/>